<organism evidence="1 2">
    <name type="scientific">Falsiroseomonas tokyonensis</name>
    <dbReference type="NCBI Taxonomy" id="430521"/>
    <lineage>
        <taxon>Bacteria</taxon>
        <taxon>Pseudomonadati</taxon>
        <taxon>Pseudomonadota</taxon>
        <taxon>Alphaproteobacteria</taxon>
        <taxon>Acetobacterales</taxon>
        <taxon>Roseomonadaceae</taxon>
        <taxon>Falsiroseomonas</taxon>
    </lineage>
</organism>
<sequence>MIPKQFRSLVRTEQDLQAKEAAALREVERACDGLRRLPHLALHAAEYHGRQEALQRRLNTALRDLAETITHRLEVRAEIETEPLHSVATQPGTRH</sequence>
<gene>
    <name evidence="1" type="ORF">ACFOD3_16795</name>
</gene>
<comment type="caution">
    <text evidence="1">The sequence shown here is derived from an EMBL/GenBank/DDBJ whole genome shotgun (WGS) entry which is preliminary data.</text>
</comment>
<dbReference type="RefSeq" id="WP_216837657.1">
    <property type="nucleotide sequence ID" value="NZ_JAFNJS010000005.1"/>
</dbReference>
<proteinExistence type="predicted"/>
<evidence type="ECO:0000313" key="2">
    <source>
        <dbReference type="Proteomes" id="UP001595420"/>
    </source>
</evidence>
<name>A0ABV7BV04_9PROT</name>
<keyword evidence="2" id="KW-1185">Reference proteome</keyword>
<accession>A0ABV7BV04</accession>
<dbReference type="EMBL" id="JBHRSB010000005">
    <property type="protein sequence ID" value="MFC3001567.1"/>
    <property type="molecule type" value="Genomic_DNA"/>
</dbReference>
<evidence type="ECO:0000313" key="1">
    <source>
        <dbReference type="EMBL" id="MFC3001567.1"/>
    </source>
</evidence>
<dbReference type="Proteomes" id="UP001595420">
    <property type="component" value="Unassembled WGS sequence"/>
</dbReference>
<reference evidence="2" key="1">
    <citation type="journal article" date="2019" name="Int. J. Syst. Evol. Microbiol.">
        <title>The Global Catalogue of Microorganisms (GCM) 10K type strain sequencing project: providing services to taxonomists for standard genome sequencing and annotation.</title>
        <authorList>
            <consortium name="The Broad Institute Genomics Platform"/>
            <consortium name="The Broad Institute Genome Sequencing Center for Infectious Disease"/>
            <person name="Wu L."/>
            <person name="Ma J."/>
        </authorList>
    </citation>
    <scope>NUCLEOTIDE SEQUENCE [LARGE SCALE GENOMIC DNA]</scope>
    <source>
        <strain evidence="2">CGMCC 1.16855</strain>
    </source>
</reference>
<protein>
    <submittedName>
        <fullName evidence="1">Uncharacterized protein</fullName>
    </submittedName>
</protein>